<dbReference type="EMBL" id="JBFTWV010000051">
    <property type="protein sequence ID" value="KAL2793890.1"/>
    <property type="molecule type" value="Genomic_DNA"/>
</dbReference>
<organism evidence="4 5">
    <name type="scientific">Aspergillus keveii</name>
    <dbReference type="NCBI Taxonomy" id="714993"/>
    <lineage>
        <taxon>Eukaryota</taxon>
        <taxon>Fungi</taxon>
        <taxon>Dikarya</taxon>
        <taxon>Ascomycota</taxon>
        <taxon>Pezizomycotina</taxon>
        <taxon>Eurotiomycetes</taxon>
        <taxon>Eurotiomycetidae</taxon>
        <taxon>Eurotiales</taxon>
        <taxon>Aspergillaceae</taxon>
        <taxon>Aspergillus</taxon>
        <taxon>Aspergillus subgen. Nidulantes</taxon>
    </lineage>
</organism>
<protein>
    <recommendedName>
        <fullName evidence="3">Fe2OG dioxygenase domain-containing protein</fullName>
    </recommendedName>
</protein>
<evidence type="ECO:0000256" key="1">
    <source>
        <dbReference type="RuleBase" id="RU003682"/>
    </source>
</evidence>
<dbReference type="PANTHER" id="PTHR41677">
    <property type="entry name" value="YALI0B19030P"/>
    <property type="match status" value="1"/>
</dbReference>
<keyword evidence="1" id="KW-0479">Metal-binding</keyword>
<keyword evidence="1" id="KW-0560">Oxidoreductase</keyword>
<dbReference type="InterPro" id="IPR005123">
    <property type="entry name" value="Oxoglu/Fe-dep_dioxygenase_dom"/>
</dbReference>
<feature type="compositionally biased region" description="Low complexity" evidence="2">
    <location>
        <begin position="1"/>
        <end position="17"/>
    </location>
</feature>
<evidence type="ECO:0000259" key="3">
    <source>
        <dbReference type="PROSITE" id="PS51471"/>
    </source>
</evidence>
<evidence type="ECO:0000313" key="4">
    <source>
        <dbReference type="EMBL" id="KAL2793890.1"/>
    </source>
</evidence>
<feature type="domain" description="Fe2OG dioxygenase" evidence="3">
    <location>
        <begin position="196"/>
        <end position="292"/>
    </location>
</feature>
<reference evidence="4 5" key="1">
    <citation type="submission" date="2024-07" db="EMBL/GenBank/DDBJ databases">
        <title>Section-level genome sequencing and comparative genomics of Aspergillus sections Usti and Cavernicolus.</title>
        <authorList>
            <consortium name="Lawrence Berkeley National Laboratory"/>
            <person name="Nybo J.L."/>
            <person name="Vesth T.C."/>
            <person name="Theobald S."/>
            <person name="Frisvad J.C."/>
            <person name="Larsen T.O."/>
            <person name="Kjaerboelling I."/>
            <person name="Rothschild-Mancinelli K."/>
            <person name="Lyhne E.K."/>
            <person name="Kogle M.E."/>
            <person name="Barry K."/>
            <person name="Clum A."/>
            <person name="Na H."/>
            <person name="Ledsgaard L."/>
            <person name="Lin J."/>
            <person name="Lipzen A."/>
            <person name="Kuo A."/>
            <person name="Riley R."/>
            <person name="Mondo S."/>
            <person name="Labutti K."/>
            <person name="Haridas S."/>
            <person name="Pangalinan J."/>
            <person name="Salamov A.A."/>
            <person name="Simmons B.A."/>
            <person name="Magnuson J.K."/>
            <person name="Chen J."/>
            <person name="Drula E."/>
            <person name="Henrissat B."/>
            <person name="Wiebenga A."/>
            <person name="Lubbers R.J."/>
            <person name="Gomes A.C."/>
            <person name="Makela M.R."/>
            <person name="Stajich J."/>
            <person name="Grigoriev I.V."/>
            <person name="Mortensen U.H."/>
            <person name="De Vries R.P."/>
            <person name="Baker S.E."/>
            <person name="Andersen M.R."/>
        </authorList>
    </citation>
    <scope>NUCLEOTIDE SEQUENCE [LARGE SCALE GENOMIC DNA]</scope>
    <source>
        <strain evidence="4 5">CBS 209.92</strain>
    </source>
</reference>
<dbReference type="PROSITE" id="PS51471">
    <property type="entry name" value="FE2OG_OXY"/>
    <property type="match status" value="1"/>
</dbReference>
<gene>
    <name evidence="4" type="ORF">BJX66DRAFT_325689</name>
</gene>
<evidence type="ECO:0000313" key="5">
    <source>
        <dbReference type="Proteomes" id="UP001610563"/>
    </source>
</evidence>
<sequence>MAPAALLQTPVESTTTTPTPPLPIPLSAPTVTGPTTKKATRPTHPLPRSLIEGAQILSDEKVPFDPSVHLAYTPPSKIHKMADFGLEGAGISPNAISEPFPLFTPEAIRQMRGEVFSPEVLEHCRFSSSFCANMIRGMGHVRAPFIYDVWKSPEVLSKISAAAGIDLIPAFDYEIANINVAVKDDDHFTTETTTASKDAVKPITNDNDDNVPAFAWHYDSFPFVCVTMLSDCSNMIGGETAIRLPDNSIKKVRGPAQGYAVVMQGRYLEHQALKALGGRERISMVTPFRPRDVNIHDEVILVGTRGISDLDEMYPDYFGYRMEVLEERVRGIIKAERERERSGRGFDVEKMRGWVKEQREFLDSMLREMIVVE</sequence>
<accession>A0ABR4G5I6</accession>
<keyword evidence="1" id="KW-0408">Iron</keyword>
<dbReference type="PANTHER" id="PTHR41677:SF1">
    <property type="entry name" value="FE2OG DIOXYGENASE DOMAIN-CONTAINING PROTEIN"/>
    <property type="match status" value="1"/>
</dbReference>
<keyword evidence="5" id="KW-1185">Reference proteome</keyword>
<name>A0ABR4G5I6_9EURO</name>
<feature type="region of interest" description="Disordered" evidence="2">
    <location>
        <begin position="1"/>
        <end position="46"/>
    </location>
</feature>
<comment type="caution">
    <text evidence="4">The sequence shown here is derived from an EMBL/GenBank/DDBJ whole genome shotgun (WGS) entry which is preliminary data.</text>
</comment>
<evidence type="ECO:0000256" key="2">
    <source>
        <dbReference type="SAM" id="MobiDB-lite"/>
    </source>
</evidence>
<comment type="similarity">
    <text evidence="1">Belongs to the iron/ascorbate-dependent oxidoreductase family.</text>
</comment>
<dbReference type="Proteomes" id="UP001610563">
    <property type="component" value="Unassembled WGS sequence"/>
</dbReference>
<proteinExistence type="inferred from homology"/>